<dbReference type="PROSITE" id="PS50835">
    <property type="entry name" value="IG_LIKE"/>
    <property type="match status" value="2"/>
</dbReference>
<dbReference type="InterPro" id="IPR013106">
    <property type="entry name" value="Ig_V-set"/>
</dbReference>
<feature type="domain" description="Ig-like" evidence="3">
    <location>
        <begin position="1"/>
        <end position="103"/>
    </location>
</feature>
<organism evidence="4 5">
    <name type="scientific">Pelusios castaneus</name>
    <name type="common">West African mud turtle</name>
    <dbReference type="NCBI Taxonomy" id="367368"/>
    <lineage>
        <taxon>Eukaryota</taxon>
        <taxon>Metazoa</taxon>
        <taxon>Chordata</taxon>
        <taxon>Craniata</taxon>
        <taxon>Vertebrata</taxon>
        <taxon>Euteleostomi</taxon>
        <taxon>Archelosauria</taxon>
        <taxon>Testudinata</taxon>
        <taxon>Testudines</taxon>
        <taxon>Pleurodira</taxon>
        <taxon>Pelomedusidae</taxon>
        <taxon>Pelusios</taxon>
    </lineage>
</organism>
<dbReference type="InterPro" id="IPR050413">
    <property type="entry name" value="TCR_beta_variable"/>
</dbReference>
<dbReference type="Gene3D" id="2.60.40.10">
    <property type="entry name" value="Immunoglobulins"/>
    <property type="match status" value="2"/>
</dbReference>
<dbReference type="GO" id="GO:0002376">
    <property type="term" value="P:immune system process"/>
    <property type="evidence" value="ECO:0007669"/>
    <property type="project" value="UniProtKB-KW"/>
</dbReference>
<dbReference type="Proteomes" id="UP000694393">
    <property type="component" value="Unplaced"/>
</dbReference>
<dbReference type="GO" id="GO:0005886">
    <property type="term" value="C:plasma membrane"/>
    <property type="evidence" value="ECO:0007669"/>
    <property type="project" value="TreeGrafter"/>
</dbReference>
<dbReference type="GO" id="GO:0007166">
    <property type="term" value="P:cell surface receptor signaling pathway"/>
    <property type="evidence" value="ECO:0007669"/>
    <property type="project" value="TreeGrafter"/>
</dbReference>
<dbReference type="AlphaFoldDB" id="A0A8C8S3L3"/>
<dbReference type="Ensembl" id="ENSPCET00000014184.1">
    <property type="protein sequence ID" value="ENSPCEP00000013680.1"/>
    <property type="gene ID" value="ENSPCEG00000010849.1"/>
</dbReference>
<dbReference type="InterPro" id="IPR007110">
    <property type="entry name" value="Ig-like_dom"/>
</dbReference>
<dbReference type="InterPro" id="IPR003597">
    <property type="entry name" value="Ig_C1-set"/>
</dbReference>
<dbReference type="InterPro" id="IPR036179">
    <property type="entry name" value="Ig-like_dom_sf"/>
</dbReference>
<evidence type="ECO:0000256" key="2">
    <source>
        <dbReference type="ARBA" id="ARBA00022859"/>
    </source>
</evidence>
<dbReference type="PANTHER" id="PTHR23268">
    <property type="entry name" value="T-CELL RECEPTOR BETA CHAIN"/>
    <property type="match status" value="1"/>
</dbReference>
<dbReference type="Pfam" id="PF07686">
    <property type="entry name" value="V-set"/>
    <property type="match status" value="1"/>
</dbReference>
<keyword evidence="2" id="KW-0391">Immunity</keyword>
<name>A0A8C8S3L3_9SAUR</name>
<evidence type="ECO:0000313" key="4">
    <source>
        <dbReference type="Ensembl" id="ENSPCEP00000013680.1"/>
    </source>
</evidence>
<keyword evidence="1" id="KW-0732">Signal</keyword>
<dbReference type="SMART" id="SM00406">
    <property type="entry name" value="IGv"/>
    <property type="match status" value="1"/>
</dbReference>
<dbReference type="PANTHER" id="PTHR23268:SF28">
    <property type="entry name" value="T CELL RECEPTOR BETA VARIABLE 19"/>
    <property type="match status" value="1"/>
</dbReference>
<sequence length="236" mass="26131">PAWTQSSLGRLNADVRLSQTLSLVLEKGKTAELQCEHNTNHDYMYWYQQHQGKGLHLIYYSFDVAELYRGNISERFTATRPQTKAFPLKISSVKPEDSAVYFCASSLDTYFGTGTKLTVLGKEKIKNPNVALFPPSKKEIKDKKKATLVCLATDFFPDHIKLVWRVNGKETSDGVKTDEPLLDESQSGNCELRVPAKQSHLLNPGAPGHGRLHSSLCQPLGGETSTGIQTCSPTSC</sequence>
<keyword evidence="5" id="KW-1185">Reference proteome</keyword>
<evidence type="ECO:0000256" key="1">
    <source>
        <dbReference type="ARBA" id="ARBA00022729"/>
    </source>
</evidence>
<evidence type="ECO:0000259" key="3">
    <source>
        <dbReference type="PROSITE" id="PS50835"/>
    </source>
</evidence>
<accession>A0A8C8S3L3</accession>
<dbReference type="InterPro" id="IPR013783">
    <property type="entry name" value="Ig-like_fold"/>
</dbReference>
<dbReference type="SUPFAM" id="SSF48726">
    <property type="entry name" value="Immunoglobulin"/>
    <property type="match status" value="2"/>
</dbReference>
<proteinExistence type="predicted"/>
<reference evidence="4" key="1">
    <citation type="submission" date="2025-08" db="UniProtKB">
        <authorList>
            <consortium name="Ensembl"/>
        </authorList>
    </citation>
    <scope>IDENTIFICATION</scope>
</reference>
<dbReference type="Pfam" id="PF07654">
    <property type="entry name" value="C1-set"/>
    <property type="match status" value="1"/>
</dbReference>
<dbReference type="InterPro" id="IPR003599">
    <property type="entry name" value="Ig_sub"/>
</dbReference>
<dbReference type="SMART" id="SM00407">
    <property type="entry name" value="IGc1"/>
    <property type="match status" value="1"/>
</dbReference>
<feature type="domain" description="Ig-like" evidence="3">
    <location>
        <begin position="128"/>
        <end position="236"/>
    </location>
</feature>
<dbReference type="SMART" id="SM00409">
    <property type="entry name" value="IG"/>
    <property type="match status" value="1"/>
</dbReference>
<evidence type="ECO:0000313" key="5">
    <source>
        <dbReference type="Proteomes" id="UP000694393"/>
    </source>
</evidence>
<reference evidence="4" key="2">
    <citation type="submission" date="2025-09" db="UniProtKB">
        <authorList>
            <consortium name="Ensembl"/>
        </authorList>
    </citation>
    <scope>IDENTIFICATION</scope>
</reference>
<protein>
    <recommendedName>
        <fullName evidence="3">Ig-like domain-containing protein</fullName>
    </recommendedName>
</protein>